<evidence type="ECO:0000313" key="6">
    <source>
        <dbReference type="RefSeq" id="XP_022108206.1"/>
    </source>
</evidence>
<dbReference type="PROSITE" id="PS00141">
    <property type="entry name" value="ASP_PROTEASE"/>
    <property type="match status" value="1"/>
</dbReference>
<gene>
    <name evidence="6" type="primary">LOC110988727</name>
</gene>
<dbReference type="KEGG" id="aplc:110988727"/>
<name>A0A8B7ZXD1_ACAPL</name>
<dbReference type="PROSITE" id="PS50175">
    <property type="entry name" value="ASP_PROT_RETROV"/>
    <property type="match status" value="1"/>
</dbReference>
<accession>A0A8B7ZXD1</accession>
<dbReference type="Gene3D" id="3.10.10.10">
    <property type="entry name" value="HIV Type 1 Reverse Transcriptase, subunit A, domain 1"/>
    <property type="match status" value="1"/>
</dbReference>
<dbReference type="GeneID" id="110988727"/>
<dbReference type="Gene3D" id="3.30.70.270">
    <property type="match status" value="1"/>
</dbReference>
<dbReference type="OMA" id="QNTHDER"/>
<organism evidence="5 6">
    <name type="scientific">Acanthaster planci</name>
    <name type="common">Crown-of-thorns starfish</name>
    <dbReference type="NCBI Taxonomy" id="133434"/>
    <lineage>
        <taxon>Eukaryota</taxon>
        <taxon>Metazoa</taxon>
        <taxon>Echinodermata</taxon>
        <taxon>Eleutherozoa</taxon>
        <taxon>Asterozoa</taxon>
        <taxon>Asteroidea</taxon>
        <taxon>Valvatacea</taxon>
        <taxon>Valvatida</taxon>
        <taxon>Acanthasteridae</taxon>
        <taxon>Acanthaster</taxon>
    </lineage>
</organism>
<dbReference type="InterPro" id="IPR050951">
    <property type="entry name" value="Retrovirus_Pol_polyprotein"/>
</dbReference>
<dbReference type="AlphaFoldDB" id="A0A8B7ZXD1"/>
<dbReference type="InterPro" id="IPR001969">
    <property type="entry name" value="Aspartic_peptidase_AS"/>
</dbReference>
<evidence type="ECO:0000313" key="5">
    <source>
        <dbReference type="Proteomes" id="UP000694845"/>
    </source>
</evidence>
<dbReference type="GO" id="GO:0006508">
    <property type="term" value="P:proteolysis"/>
    <property type="evidence" value="ECO:0007669"/>
    <property type="project" value="InterPro"/>
</dbReference>
<dbReference type="InterPro" id="IPR001995">
    <property type="entry name" value="Peptidase_A2_cat"/>
</dbReference>
<dbReference type="Proteomes" id="UP000694845">
    <property type="component" value="Unplaced"/>
</dbReference>
<dbReference type="SUPFAM" id="SSF56672">
    <property type="entry name" value="DNA/RNA polymerases"/>
    <property type="match status" value="1"/>
</dbReference>
<dbReference type="Pfam" id="PF00078">
    <property type="entry name" value="RVT_1"/>
    <property type="match status" value="1"/>
</dbReference>
<feature type="domain" description="Peptidase A2" evidence="3">
    <location>
        <begin position="275"/>
        <end position="353"/>
    </location>
</feature>
<dbReference type="PANTHER" id="PTHR37984:SF9">
    <property type="entry name" value="INTEGRASE CATALYTIC DOMAIN-CONTAINING PROTEIN"/>
    <property type="match status" value="1"/>
</dbReference>
<dbReference type="GO" id="GO:0004190">
    <property type="term" value="F:aspartic-type endopeptidase activity"/>
    <property type="evidence" value="ECO:0007669"/>
    <property type="project" value="InterPro"/>
</dbReference>
<feature type="region of interest" description="Disordered" evidence="2">
    <location>
        <begin position="193"/>
        <end position="223"/>
    </location>
</feature>
<evidence type="ECO:0000256" key="1">
    <source>
        <dbReference type="ARBA" id="ARBA00022801"/>
    </source>
</evidence>
<reference evidence="6" key="1">
    <citation type="submission" date="2025-08" db="UniProtKB">
        <authorList>
            <consortium name="RefSeq"/>
        </authorList>
    </citation>
    <scope>IDENTIFICATION</scope>
</reference>
<dbReference type="OrthoDB" id="775972at2759"/>
<dbReference type="PANTHER" id="PTHR37984">
    <property type="entry name" value="PROTEIN CBG26694"/>
    <property type="match status" value="1"/>
</dbReference>
<dbReference type="CDD" id="cd01647">
    <property type="entry name" value="RT_LTR"/>
    <property type="match status" value="1"/>
</dbReference>
<keyword evidence="1" id="KW-0378">Hydrolase</keyword>
<dbReference type="SUPFAM" id="SSF50630">
    <property type="entry name" value="Acid proteases"/>
    <property type="match status" value="1"/>
</dbReference>
<dbReference type="InterPro" id="IPR043128">
    <property type="entry name" value="Rev_trsase/Diguanyl_cyclase"/>
</dbReference>
<dbReference type="PROSITE" id="PS50878">
    <property type="entry name" value="RT_POL"/>
    <property type="match status" value="1"/>
</dbReference>
<dbReference type="InterPro" id="IPR021109">
    <property type="entry name" value="Peptidase_aspartic_dom_sf"/>
</dbReference>
<sequence>MSQSEGAHASSVLIGRLDPYDQVKEITNYLERLDLFFKANDISAAKQAAVLLSCIGAPVYKTVKSLCDPEAVSEKTYTELCTLLKSHYGPKRLVIAERFRFYQRGPKPGETVAQYSVELQTLVGPCKFGCFLDDALRDRLVCGIHCEFIQKHLLTKDGLTFSKAIELAKTLEMANKDLQEMKARGDGTVVQAVQELKPRQPRRFNNPPSKDQRSPHPRPSGDCVISVAMTPPSKHALPQDNTVRIARRWAVFLKSAVRGPNRCEPFSQLIHGHTMSFLLDTGSDVNILPQDIFNSLNIPDKNLQPSSTRLTGFFGGKATPIGENTLICQVKGKTQTLRLLILAQGEPVIGKHACESLDLVLRVYTLFGHESVFEGGECLHGQTVNIKIDGAAIPYCVTTPRRIPIPLMPQRKEELDKMENLGIIQRITKPTDWCSPIVIAPKKNGAIRLCVDLRQLNRTTTRERFTILTVKEVLGKVSGAQIFSLLDAKHGFWQVPLAEDSQELTTFITPFGRFCFNSPIWHHVSPRNVLTNNE</sequence>
<dbReference type="RefSeq" id="XP_022108206.1">
    <property type="nucleotide sequence ID" value="XM_022252514.1"/>
</dbReference>
<keyword evidence="5" id="KW-1185">Reference proteome</keyword>
<feature type="domain" description="Reverse transcriptase" evidence="4">
    <location>
        <begin position="421"/>
        <end position="534"/>
    </location>
</feature>
<evidence type="ECO:0000259" key="4">
    <source>
        <dbReference type="PROSITE" id="PS50878"/>
    </source>
</evidence>
<evidence type="ECO:0000256" key="2">
    <source>
        <dbReference type="SAM" id="MobiDB-lite"/>
    </source>
</evidence>
<dbReference type="InterPro" id="IPR000477">
    <property type="entry name" value="RT_dom"/>
</dbReference>
<evidence type="ECO:0000259" key="3">
    <source>
        <dbReference type="PROSITE" id="PS50175"/>
    </source>
</evidence>
<protein>
    <submittedName>
        <fullName evidence="6">Uncharacterized protein LOC110988727</fullName>
    </submittedName>
</protein>
<proteinExistence type="predicted"/>
<dbReference type="InterPro" id="IPR043502">
    <property type="entry name" value="DNA/RNA_pol_sf"/>
</dbReference>
<dbReference type="Gene3D" id="2.40.70.10">
    <property type="entry name" value="Acid Proteases"/>
    <property type="match status" value="1"/>
</dbReference>